<feature type="region of interest" description="Disordered" evidence="1">
    <location>
        <begin position="23"/>
        <end position="45"/>
    </location>
</feature>
<protein>
    <submittedName>
        <fullName evidence="2">Uncharacterized protein</fullName>
    </submittedName>
</protein>
<name>A0A0A2KMJ0_PENIT</name>
<proteinExistence type="predicted"/>
<dbReference type="Proteomes" id="UP000030104">
    <property type="component" value="Unassembled WGS sequence"/>
</dbReference>
<dbReference type="EMBL" id="JQGA01001234">
    <property type="protein sequence ID" value="KGO68101.1"/>
    <property type="molecule type" value="Genomic_DNA"/>
</dbReference>
<evidence type="ECO:0000313" key="3">
    <source>
        <dbReference type="Proteomes" id="UP000030104"/>
    </source>
</evidence>
<keyword evidence="3" id="KW-1185">Reference proteome</keyword>
<dbReference type="HOGENOM" id="CLU_3207808_0_0_1"/>
<accession>A0A0A2KMJ0</accession>
<comment type="caution">
    <text evidence="2">The sequence shown here is derived from an EMBL/GenBank/DDBJ whole genome shotgun (WGS) entry which is preliminary data.</text>
</comment>
<dbReference type="AlphaFoldDB" id="A0A0A2KMJ0"/>
<sequence>MNFHKSSQGFRLKCSFLCFWCPQTPQESPIPRKRTRHKEASPRIP</sequence>
<organism evidence="2 3">
    <name type="scientific">Penicillium italicum</name>
    <name type="common">Blue mold</name>
    <dbReference type="NCBI Taxonomy" id="40296"/>
    <lineage>
        <taxon>Eukaryota</taxon>
        <taxon>Fungi</taxon>
        <taxon>Dikarya</taxon>
        <taxon>Ascomycota</taxon>
        <taxon>Pezizomycotina</taxon>
        <taxon>Eurotiomycetes</taxon>
        <taxon>Eurotiomycetidae</taxon>
        <taxon>Eurotiales</taxon>
        <taxon>Aspergillaceae</taxon>
        <taxon>Penicillium</taxon>
    </lineage>
</organism>
<gene>
    <name evidence="2" type="ORF">PITC_053590</name>
</gene>
<evidence type="ECO:0000256" key="1">
    <source>
        <dbReference type="SAM" id="MobiDB-lite"/>
    </source>
</evidence>
<reference evidence="2 3" key="1">
    <citation type="journal article" date="2015" name="Mol. Plant Microbe Interact.">
        <title>Genome, transcriptome, and functional analyses of Penicillium expansum provide new insights into secondary metabolism and pathogenicity.</title>
        <authorList>
            <person name="Ballester A.R."/>
            <person name="Marcet-Houben M."/>
            <person name="Levin E."/>
            <person name="Sela N."/>
            <person name="Selma-Lazaro C."/>
            <person name="Carmona L."/>
            <person name="Wisniewski M."/>
            <person name="Droby S."/>
            <person name="Gonzalez-Candelas L."/>
            <person name="Gabaldon T."/>
        </authorList>
    </citation>
    <scope>NUCLEOTIDE SEQUENCE [LARGE SCALE GENOMIC DNA]</scope>
    <source>
        <strain evidence="2 3">PHI-1</strain>
    </source>
</reference>
<evidence type="ECO:0000313" key="2">
    <source>
        <dbReference type="EMBL" id="KGO68101.1"/>
    </source>
</evidence>